<dbReference type="InterPro" id="IPR007210">
    <property type="entry name" value="ABC_Gly_betaine_transp_sub-bd"/>
</dbReference>
<name>A0ABT5ZWX0_9ACTN</name>
<evidence type="ECO:0000313" key="3">
    <source>
        <dbReference type="Proteomes" id="UP001216579"/>
    </source>
</evidence>
<dbReference type="Gene3D" id="3.40.190.10">
    <property type="entry name" value="Periplasmic binding protein-like II"/>
    <property type="match status" value="1"/>
</dbReference>
<dbReference type="Pfam" id="PF04069">
    <property type="entry name" value="OpuAC"/>
    <property type="match status" value="1"/>
</dbReference>
<accession>A0ABT5ZWX0</accession>
<dbReference type="RefSeq" id="WP_276097114.1">
    <property type="nucleotide sequence ID" value="NZ_JARJBC010000043.1"/>
</dbReference>
<proteinExistence type="predicted"/>
<gene>
    <name evidence="2" type="ORF">P3G67_34990</name>
</gene>
<dbReference type="SUPFAM" id="SSF53850">
    <property type="entry name" value="Periplasmic binding protein-like II"/>
    <property type="match status" value="1"/>
</dbReference>
<protein>
    <submittedName>
        <fullName evidence="2">Glycine betaine ABC transporter substrate-binding protein</fullName>
    </submittedName>
</protein>
<feature type="domain" description="ABC-type glycine betaine transport system substrate-binding" evidence="1">
    <location>
        <begin position="12"/>
        <end position="261"/>
    </location>
</feature>
<comment type="caution">
    <text evidence="2">The sequence shown here is derived from an EMBL/GenBank/DDBJ whole genome shotgun (WGS) entry which is preliminary data.</text>
</comment>
<evidence type="ECO:0000259" key="1">
    <source>
        <dbReference type="Pfam" id="PF04069"/>
    </source>
</evidence>
<organism evidence="2 3">
    <name type="scientific">Streptomyces silvisoli</name>
    <dbReference type="NCBI Taxonomy" id="3034235"/>
    <lineage>
        <taxon>Bacteria</taxon>
        <taxon>Bacillati</taxon>
        <taxon>Actinomycetota</taxon>
        <taxon>Actinomycetes</taxon>
        <taxon>Kitasatosporales</taxon>
        <taxon>Streptomycetaceae</taxon>
        <taxon>Streptomyces</taxon>
    </lineage>
</organism>
<reference evidence="2 3" key="1">
    <citation type="submission" date="2023-03" db="EMBL/GenBank/DDBJ databases">
        <title>Draft genome sequence of Streptomyces sp. RB6PN23 isolated from peat swamp forest in Thailand.</title>
        <authorList>
            <person name="Klaysubun C."/>
            <person name="Duangmal K."/>
        </authorList>
    </citation>
    <scope>NUCLEOTIDE SEQUENCE [LARGE SCALE GENOMIC DNA]</scope>
    <source>
        <strain evidence="2 3">RB6PN23</strain>
    </source>
</reference>
<dbReference type="Gene3D" id="3.40.190.100">
    <property type="entry name" value="Glycine betaine-binding periplasmic protein, domain 2"/>
    <property type="match status" value="1"/>
</dbReference>
<sequence>MTTRTRTPVPALTVGNIALSFHRAAAAVIRRVLEAHGHRVRGLEAPHEQLFHLQQAGEVDVLVSAWLPSSHDAYLAPYRDQAVVLAPQYEPYCVWAVPPYVPAELVGEVADLARPEVAARMTLAIDGINPGAGISRFSTHIVSEYGLDRVGYTFTPGTEPAFIARVEQGIADREWFVIPLWRPQYLNRRHGLRALAEPKGLLGTVDAASPVIRRESLDRIHPDALTRLKALHLGNDGIEELDTLINADGLTPLQAADRYLTAQPALLP</sequence>
<dbReference type="Proteomes" id="UP001216579">
    <property type="component" value="Unassembled WGS sequence"/>
</dbReference>
<evidence type="ECO:0000313" key="2">
    <source>
        <dbReference type="EMBL" id="MDF3294317.1"/>
    </source>
</evidence>
<dbReference type="EMBL" id="JARJBC010000043">
    <property type="protein sequence ID" value="MDF3294317.1"/>
    <property type="molecule type" value="Genomic_DNA"/>
</dbReference>
<keyword evidence="3" id="KW-1185">Reference proteome</keyword>